<evidence type="ECO:0000313" key="2">
    <source>
        <dbReference type="EMBL" id="MFF4520558.1"/>
    </source>
</evidence>
<sequence>MANDHIWQQIEQLLAGASERVVLVAPFIKKEVFRAALAAIPRRVEEIQCVTRWSVAEVAAGVSDPEIAEIAEADGRPRILLCHNLHAKVYLADDRCLVGSANLTGRATGRVPDANVELLLEADAAHPEVQRVLDAIGTTSVPASADLARQIREQADLLRADEDAPQVLVAGQGPTRGRWLPETRNPERLYRVYSGRYRNIGTDVLAGVLRDLAHLDVPPGISEQAFGDAVLAGLRSMPEIRRLFEVGTLNLDDAKRELAASGACTEEQAQRAVETIAQWLNYFDEVHLVPVGPWEIRQGREIT</sequence>
<dbReference type="PROSITE" id="PS50035">
    <property type="entry name" value="PLD"/>
    <property type="match status" value="1"/>
</dbReference>
<dbReference type="InterPro" id="IPR001736">
    <property type="entry name" value="PLipase_D/transphosphatidylase"/>
</dbReference>
<reference evidence="2 3" key="1">
    <citation type="submission" date="2024-10" db="EMBL/GenBank/DDBJ databases">
        <title>The Natural Products Discovery Center: Release of the First 8490 Sequenced Strains for Exploring Actinobacteria Biosynthetic Diversity.</title>
        <authorList>
            <person name="Kalkreuter E."/>
            <person name="Kautsar S.A."/>
            <person name="Yang D."/>
            <person name="Bader C.D."/>
            <person name="Teijaro C.N."/>
            <person name="Fluegel L."/>
            <person name="Davis C.M."/>
            <person name="Simpson J.R."/>
            <person name="Lauterbach L."/>
            <person name="Steele A.D."/>
            <person name="Gui C."/>
            <person name="Meng S."/>
            <person name="Li G."/>
            <person name="Viehrig K."/>
            <person name="Ye F."/>
            <person name="Su P."/>
            <person name="Kiefer A.F."/>
            <person name="Nichols A."/>
            <person name="Cepeda A.J."/>
            <person name="Yan W."/>
            <person name="Fan B."/>
            <person name="Jiang Y."/>
            <person name="Adhikari A."/>
            <person name="Zheng C.-J."/>
            <person name="Schuster L."/>
            <person name="Cowan T.M."/>
            <person name="Smanski M.J."/>
            <person name="Chevrette M.G."/>
            <person name="De Carvalho L.P.S."/>
            <person name="Shen B."/>
        </authorList>
    </citation>
    <scope>NUCLEOTIDE SEQUENCE [LARGE SCALE GENOMIC DNA]</scope>
    <source>
        <strain evidence="2 3">NPDC001390</strain>
    </source>
</reference>
<accession>A0ABW6UCT5</accession>
<evidence type="ECO:0000313" key="3">
    <source>
        <dbReference type="Proteomes" id="UP001602058"/>
    </source>
</evidence>
<evidence type="ECO:0000259" key="1">
    <source>
        <dbReference type="PROSITE" id="PS50035"/>
    </source>
</evidence>
<name>A0ABW6UCT5_9ACTN</name>
<proteinExistence type="predicted"/>
<dbReference type="Proteomes" id="UP001602058">
    <property type="component" value="Unassembled WGS sequence"/>
</dbReference>
<dbReference type="Gene3D" id="3.30.870.10">
    <property type="entry name" value="Endonuclease Chain A"/>
    <property type="match status" value="1"/>
</dbReference>
<protein>
    <submittedName>
        <fullName evidence="2">Phospholipase D family protein</fullName>
    </submittedName>
</protein>
<feature type="domain" description="PLD phosphodiesterase" evidence="1">
    <location>
        <begin position="85"/>
        <end position="107"/>
    </location>
</feature>
<dbReference type="InterPro" id="IPR059166">
    <property type="entry name" value="PLD-like_cat"/>
</dbReference>
<comment type="caution">
    <text evidence="2">The sequence shown here is derived from an EMBL/GenBank/DDBJ whole genome shotgun (WGS) entry which is preliminary data.</text>
</comment>
<dbReference type="CDD" id="cd09176">
    <property type="entry name" value="PLDc_unchar6"/>
    <property type="match status" value="1"/>
</dbReference>
<dbReference type="SUPFAM" id="SSF56024">
    <property type="entry name" value="Phospholipase D/nuclease"/>
    <property type="match status" value="1"/>
</dbReference>
<keyword evidence="3" id="KW-1185">Reference proteome</keyword>
<dbReference type="Pfam" id="PF13091">
    <property type="entry name" value="PLDc_2"/>
    <property type="match status" value="1"/>
</dbReference>
<gene>
    <name evidence="2" type="ORF">ACFY1D_03660</name>
</gene>
<organism evidence="2 3">
    <name type="scientific">Streptomyces bluensis</name>
    <dbReference type="NCBI Taxonomy" id="33897"/>
    <lineage>
        <taxon>Bacteria</taxon>
        <taxon>Bacillati</taxon>
        <taxon>Actinomycetota</taxon>
        <taxon>Actinomycetes</taxon>
        <taxon>Kitasatosporales</taxon>
        <taxon>Streptomycetaceae</taxon>
        <taxon>Streptomyces</taxon>
    </lineage>
</organism>
<dbReference type="RefSeq" id="WP_387883350.1">
    <property type="nucleotide sequence ID" value="NZ_JBIAWJ010000001.1"/>
</dbReference>
<dbReference type="EMBL" id="JBIAWJ010000001">
    <property type="protein sequence ID" value="MFF4520558.1"/>
    <property type="molecule type" value="Genomic_DNA"/>
</dbReference>
<dbReference type="InterPro" id="IPR025202">
    <property type="entry name" value="PLD-like_dom"/>
</dbReference>